<dbReference type="SUPFAM" id="SSF158472">
    <property type="entry name" value="HAMP domain-like"/>
    <property type="match status" value="1"/>
</dbReference>
<organism evidence="6 7">
    <name type="scientific">[Mycobacterium] fortunisiensis</name>
    <dbReference type="NCBI Taxonomy" id="2600579"/>
    <lineage>
        <taxon>Bacteria</taxon>
        <taxon>Bacillati</taxon>
        <taxon>Actinomycetota</taxon>
        <taxon>Actinomycetes</taxon>
        <taxon>Mycobacteriales</taxon>
        <taxon>Mycobacteriaceae</taxon>
        <taxon>Mycolicibacterium</taxon>
    </lineage>
</organism>
<evidence type="ECO:0000256" key="3">
    <source>
        <dbReference type="SAM" id="Phobius"/>
    </source>
</evidence>
<accession>A0ABS6KNT7</accession>
<evidence type="ECO:0000256" key="2">
    <source>
        <dbReference type="ARBA" id="ARBA00022989"/>
    </source>
</evidence>
<dbReference type="CDD" id="cd18774">
    <property type="entry name" value="PDC2_HK_sensor"/>
    <property type="match status" value="1"/>
</dbReference>
<evidence type="ECO:0000313" key="6">
    <source>
        <dbReference type="EMBL" id="MBU9765238.1"/>
    </source>
</evidence>
<name>A0ABS6KNT7_9MYCO</name>
<dbReference type="InterPro" id="IPR001054">
    <property type="entry name" value="A/G_cyclase"/>
</dbReference>
<protein>
    <submittedName>
        <fullName evidence="6">HAMP domain-containing protein</fullName>
    </submittedName>
</protein>
<evidence type="ECO:0000313" key="7">
    <source>
        <dbReference type="Proteomes" id="UP000812982"/>
    </source>
</evidence>
<dbReference type="EMBL" id="VOMB01000019">
    <property type="protein sequence ID" value="MBU9765238.1"/>
    <property type="molecule type" value="Genomic_DNA"/>
</dbReference>
<keyword evidence="1 3" id="KW-0812">Transmembrane</keyword>
<proteinExistence type="predicted"/>
<feature type="transmembrane region" description="Helical" evidence="3">
    <location>
        <begin position="400"/>
        <end position="423"/>
    </location>
</feature>
<dbReference type="PROSITE" id="PS50125">
    <property type="entry name" value="GUANYLATE_CYCLASE_2"/>
    <property type="match status" value="1"/>
</dbReference>
<dbReference type="PANTHER" id="PTHR45655:SF13">
    <property type="entry name" value="SOLUBLE GUANYLATE CYCLASE GCY-32-RELATED"/>
    <property type="match status" value="1"/>
</dbReference>
<comment type="caution">
    <text evidence="6">The sequence shown here is derived from an EMBL/GenBank/DDBJ whole genome shotgun (WGS) entry which is preliminary data.</text>
</comment>
<reference evidence="6 7" key="1">
    <citation type="journal article" date="2021" name="Sci. Rep.">
        <title>Phenotypic and genomic hallmarks of a novel, potentially pathogenic rapidly growing Mycobacterium species related to the Mycobacterium fortuitum complex.</title>
        <authorList>
            <person name="Gharbi R."/>
            <person name="Khanna V."/>
            <person name="Frigui W."/>
            <person name="Mhenni B."/>
            <person name="Brosch R."/>
            <person name="Mardassi H."/>
        </authorList>
    </citation>
    <scope>NUCLEOTIDE SEQUENCE [LARGE SCALE GENOMIC DNA]</scope>
    <source>
        <strain evidence="6 7">TNTM28</strain>
    </source>
</reference>
<dbReference type="SMART" id="SM00044">
    <property type="entry name" value="CYCc"/>
    <property type="match status" value="1"/>
</dbReference>
<feature type="domain" description="HAMP" evidence="5">
    <location>
        <begin position="420"/>
        <end position="472"/>
    </location>
</feature>
<sequence>MLLLTSMLSAAVVGVIGYQSGRSSLRDSVFDRLTEIRAAQARQLESEYRYLRNSLVVYTRGATAAEATEAFTTAFDQLGKEPVTPEQHKAVADYYRKRFSRSTDTASGNQINVAALIPTSNAQLHLQAAYTAPFDDPAKAIKVDDAHDGSAWSAANARFNDYFRTVVTRFGFEEAMLLDTRGNVVYNAYKGPDLGTNINTGPYKSTQLTKAYEEALESNALDYVGVTDFSDYLPANGPTAWMVAPIRVGDRVAGVLALQFPIRGVNRIMTAGGKWDQVGMGKTGESYLVGPDGLMRSNSRLFVEDPQRFEDEVVEAGTSPDVAEKSIRQGGTTMVQPVANQASRLAQRGQSGTLVETDYLGNETLTSYAPVQLPGLDWVVVAKIDTAEAFAPVTVFTRTLVLSTVAIILVVCVAAILLARFFVRPLRRLEAGAHQISSGELGVSLPVLSRDEFGDLTIAFNEMSRNLRIKEDLLEEQRHENDRLLLSMMPEPVVQRYRDGEENIAQDHQNVTVVFADFLGLDELSAHLCADDLLVMVNNLIREFDAAAESLGVEPVRTLHNGYLASCGLTVPRLDNIRRTVDFAIEMQRIVDRYRNESGYDVRLRAGIDTGTVGSGLIGRSNLAYDMWGAAVDLAYQVQSGAPQAGVYVTDRVREATQDSRQFTAVGSVTVNDVEVPIWRLADRQS</sequence>
<keyword evidence="2 3" id="KW-1133">Transmembrane helix</keyword>
<dbReference type="PROSITE" id="PS50885">
    <property type="entry name" value="HAMP"/>
    <property type="match status" value="1"/>
</dbReference>
<dbReference type="PANTHER" id="PTHR45655">
    <property type="entry name" value="GUANYLATE CYCLASE SOLUBLE SUBUNIT BETA-2"/>
    <property type="match status" value="1"/>
</dbReference>
<dbReference type="Pfam" id="PF00672">
    <property type="entry name" value="HAMP"/>
    <property type="match status" value="1"/>
</dbReference>
<evidence type="ECO:0000259" key="4">
    <source>
        <dbReference type="PROSITE" id="PS50125"/>
    </source>
</evidence>
<dbReference type="Pfam" id="PF00211">
    <property type="entry name" value="Guanylate_cyc"/>
    <property type="match status" value="1"/>
</dbReference>
<dbReference type="SMART" id="SM00304">
    <property type="entry name" value="HAMP"/>
    <property type="match status" value="1"/>
</dbReference>
<dbReference type="InterPro" id="IPR003660">
    <property type="entry name" value="HAMP_dom"/>
</dbReference>
<dbReference type="CDD" id="cd06225">
    <property type="entry name" value="HAMP"/>
    <property type="match status" value="1"/>
</dbReference>
<dbReference type="Gene3D" id="3.30.450.20">
    <property type="entry name" value="PAS domain"/>
    <property type="match status" value="1"/>
</dbReference>
<dbReference type="SUPFAM" id="SSF55073">
    <property type="entry name" value="Nucleotide cyclase"/>
    <property type="match status" value="1"/>
</dbReference>
<dbReference type="InterPro" id="IPR029787">
    <property type="entry name" value="Nucleotide_cyclase"/>
</dbReference>
<feature type="domain" description="Guanylate cyclase" evidence="4">
    <location>
        <begin position="512"/>
        <end position="639"/>
    </location>
</feature>
<keyword evidence="7" id="KW-1185">Reference proteome</keyword>
<dbReference type="CDD" id="cd07302">
    <property type="entry name" value="CHD"/>
    <property type="match status" value="1"/>
</dbReference>
<keyword evidence="3" id="KW-0472">Membrane</keyword>
<evidence type="ECO:0000256" key="1">
    <source>
        <dbReference type="ARBA" id="ARBA00022692"/>
    </source>
</evidence>
<dbReference type="Gene3D" id="1.10.8.500">
    <property type="entry name" value="HAMP domain in histidine kinase"/>
    <property type="match status" value="1"/>
</dbReference>
<dbReference type="Proteomes" id="UP000812982">
    <property type="component" value="Unassembled WGS sequence"/>
</dbReference>
<gene>
    <name evidence="6" type="ORF">FR943_15470</name>
</gene>
<evidence type="ECO:0000259" key="5">
    <source>
        <dbReference type="PROSITE" id="PS50885"/>
    </source>
</evidence>
<dbReference type="Gene3D" id="3.30.70.1230">
    <property type="entry name" value="Nucleotide cyclase"/>
    <property type="match status" value="1"/>
</dbReference>